<protein>
    <submittedName>
        <fullName evidence="2">Predicted protein</fullName>
    </submittedName>
</protein>
<gene>
    <name evidence="2" type="ORF">NAEGRDRAFT_73817</name>
</gene>
<dbReference type="RefSeq" id="XP_002671069.1">
    <property type="nucleotide sequence ID" value="XM_002671023.1"/>
</dbReference>
<dbReference type="GeneID" id="8858248"/>
<dbReference type="VEuPathDB" id="AmoebaDB:NAEGRDRAFT_73817"/>
<name>D2VXP0_NAEGR</name>
<evidence type="ECO:0000313" key="2">
    <source>
        <dbReference type="EMBL" id="EFC38325.1"/>
    </source>
</evidence>
<feature type="compositionally biased region" description="Polar residues" evidence="1">
    <location>
        <begin position="107"/>
        <end position="117"/>
    </location>
</feature>
<dbReference type="InParanoid" id="D2VXP0"/>
<dbReference type="EMBL" id="GG738908">
    <property type="protein sequence ID" value="EFC38325.1"/>
    <property type="molecule type" value="Genomic_DNA"/>
</dbReference>
<feature type="region of interest" description="Disordered" evidence="1">
    <location>
        <begin position="147"/>
        <end position="168"/>
    </location>
</feature>
<reference evidence="2 3" key="1">
    <citation type="journal article" date="2010" name="Cell">
        <title>The genome of Naegleria gruberi illuminates early eukaryotic versatility.</title>
        <authorList>
            <person name="Fritz-Laylin L.K."/>
            <person name="Prochnik S.E."/>
            <person name="Ginger M.L."/>
            <person name="Dacks J.B."/>
            <person name="Carpenter M.L."/>
            <person name="Field M.C."/>
            <person name="Kuo A."/>
            <person name="Paredez A."/>
            <person name="Chapman J."/>
            <person name="Pham J."/>
            <person name="Shu S."/>
            <person name="Neupane R."/>
            <person name="Cipriano M."/>
            <person name="Mancuso J."/>
            <person name="Tu H."/>
            <person name="Salamov A."/>
            <person name="Lindquist E."/>
            <person name="Shapiro H."/>
            <person name="Lucas S."/>
            <person name="Grigoriev I.V."/>
            <person name="Cande W.Z."/>
            <person name="Fulton C."/>
            <person name="Rokhsar D.S."/>
            <person name="Dawson S.C."/>
        </authorList>
    </citation>
    <scope>NUCLEOTIDE SEQUENCE [LARGE SCALE GENOMIC DNA]</scope>
    <source>
        <strain evidence="2 3">NEG-M</strain>
    </source>
</reference>
<proteinExistence type="predicted"/>
<feature type="compositionally biased region" description="Low complexity" evidence="1">
    <location>
        <begin position="118"/>
        <end position="128"/>
    </location>
</feature>
<sequence length="336" mass="37610">MLKKLTNVLSASTTTSSSSAAASSTTSIVASMNSMMMKNNLLLTKNNLIHHHHQSKASFSSLLNVSHYESSSPSDNISSNIQTTTTTQKAPSKNCTTKKYIEDTKPSKASSTNINGHSSTSSSTSSSSQKIVINTKLNTSVKNFIRNSSSSSSASASSSLIQSENDKKIKKQKSTDLKSLSLKLHEPLFGSESVENISKLTEYSNQVKERILKLYQNYEPYQYVELTRYLLYLNQVQYIPDVITMANKNRNVISHYSFAKELAYQLERKGKHIHSHLNEYEGIDTKLILNQCSKCLDLMISSGYKAVKTTNTDIFIDMLCYRIKMFHHSNDFKGNF</sequence>
<evidence type="ECO:0000313" key="3">
    <source>
        <dbReference type="Proteomes" id="UP000006671"/>
    </source>
</evidence>
<dbReference type="AlphaFoldDB" id="D2VXP0"/>
<feature type="region of interest" description="Disordered" evidence="1">
    <location>
        <begin position="71"/>
        <end position="129"/>
    </location>
</feature>
<accession>D2VXP0</accession>
<feature type="compositionally biased region" description="Low complexity" evidence="1">
    <location>
        <begin position="148"/>
        <end position="159"/>
    </location>
</feature>
<dbReference type="KEGG" id="ngr:NAEGRDRAFT_73817"/>
<evidence type="ECO:0000256" key="1">
    <source>
        <dbReference type="SAM" id="MobiDB-lite"/>
    </source>
</evidence>
<organism evidence="3">
    <name type="scientific">Naegleria gruberi</name>
    <name type="common">Amoeba</name>
    <dbReference type="NCBI Taxonomy" id="5762"/>
    <lineage>
        <taxon>Eukaryota</taxon>
        <taxon>Discoba</taxon>
        <taxon>Heterolobosea</taxon>
        <taxon>Tetramitia</taxon>
        <taxon>Eutetramitia</taxon>
        <taxon>Vahlkampfiidae</taxon>
        <taxon>Naegleria</taxon>
    </lineage>
</organism>
<keyword evidence="3" id="KW-1185">Reference proteome</keyword>
<dbReference type="Proteomes" id="UP000006671">
    <property type="component" value="Unassembled WGS sequence"/>
</dbReference>
<feature type="compositionally biased region" description="Low complexity" evidence="1">
    <location>
        <begin position="71"/>
        <end position="88"/>
    </location>
</feature>